<proteinExistence type="inferred from homology"/>
<dbReference type="GO" id="GO:0065002">
    <property type="term" value="P:intracellular protein transmembrane transport"/>
    <property type="evidence" value="ECO:0007669"/>
    <property type="project" value="UniProtKB-UniRule"/>
</dbReference>
<keyword evidence="3 10" id="KW-1003">Cell membrane</keyword>
<evidence type="ECO:0000256" key="2">
    <source>
        <dbReference type="ARBA" id="ARBA00022448"/>
    </source>
</evidence>
<dbReference type="KEGG" id="hed:TPER_HE00128"/>
<evidence type="ECO:0000256" key="1">
    <source>
        <dbReference type="ARBA" id="ARBA00004651"/>
    </source>
</evidence>
<dbReference type="GO" id="GO:0006605">
    <property type="term" value="P:protein targeting"/>
    <property type="evidence" value="ECO:0007669"/>
    <property type="project" value="UniProtKB-UniRule"/>
</dbReference>
<dbReference type="EMBL" id="LN999835">
    <property type="protein sequence ID" value="CUX97072.1"/>
    <property type="molecule type" value="Genomic_DNA"/>
</dbReference>
<protein>
    <recommendedName>
        <fullName evidence="10">Protein-export membrane protein SecF</fullName>
    </recommendedName>
</protein>
<dbReference type="InterPro" id="IPR022645">
    <property type="entry name" value="SecD/SecF_bac"/>
</dbReference>
<dbReference type="PANTHER" id="PTHR30081:SF8">
    <property type="entry name" value="PROTEIN TRANSLOCASE SUBUNIT SECF"/>
    <property type="match status" value="1"/>
</dbReference>
<dbReference type="Pfam" id="PF02355">
    <property type="entry name" value="SecD_SecF_C"/>
    <property type="match status" value="1"/>
</dbReference>
<dbReference type="FunFam" id="1.20.1640.10:FF:000006">
    <property type="entry name" value="Protein-export membrane protein SecF"/>
    <property type="match status" value="1"/>
</dbReference>
<comment type="subcellular location">
    <subcellularLocation>
        <location evidence="1 10">Cell membrane</location>
        <topology evidence="1 10">Multi-pass membrane protein</topology>
    </subcellularLocation>
</comment>
<dbReference type="PRINTS" id="PR01755">
    <property type="entry name" value="SECFTRNLCASE"/>
</dbReference>
<feature type="transmembrane region" description="Helical" evidence="10">
    <location>
        <begin position="25"/>
        <end position="47"/>
    </location>
</feature>
<dbReference type="PATRIC" id="fig|1778263.3.peg.135"/>
<dbReference type="Pfam" id="PF07549">
    <property type="entry name" value="Sec_GG"/>
    <property type="match status" value="1"/>
</dbReference>
<evidence type="ECO:0000256" key="6">
    <source>
        <dbReference type="ARBA" id="ARBA00022989"/>
    </source>
</evidence>
<evidence type="ECO:0000256" key="3">
    <source>
        <dbReference type="ARBA" id="ARBA00022475"/>
    </source>
</evidence>
<accession>A0A143WTZ5</accession>
<comment type="similarity">
    <text evidence="9 10">Belongs to the SecD/SecF family. SecF subfamily.</text>
</comment>
<name>A0A143WTZ5_9ENTR</name>
<dbReference type="InterPro" id="IPR022813">
    <property type="entry name" value="SecD/SecF_arch_bac"/>
</dbReference>
<keyword evidence="8 10" id="KW-0472">Membrane</keyword>
<keyword evidence="4 10" id="KW-0812">Transmembrane</keyword>
<organism evidence="12 13">
    <name type="scientific">Candidatus Hoaglandella endobia</name>
    <dbReference type="NCBI Taxonomy" id="1778263"/>
    <lineage>
        <taxon>Bacteria</taxon>
        <taxon>Pseudomonadati</taxon>
        <taxon>Pseudomonadota</taxon>
        <taxon>Gammaproteobacteria</taxon>
        <taxon>Enterobacterales</taxon>
        <taxon>Enterobacteriaceae</taxon>
        <taxon>Candidatus Hoaglandella</taxon>
    </lineage>
</organism>
<dbReference type="Proteomes" id="UP000095477">
    <property type="component" value="Chromosome I"/>
</dbReference>
<dbReference type="GO" id="GO:0005886">
    <property type="term" value="C:plasma membrane"/>
    <property type="evidence" value="ECO:0007669"/>
    <property type="project" value="UniProtKB-SubCell"/>
</dbReference>
<feature type="transmembrane region" description="Helical" evidence="10">
    <location>
        <begin position="170"/>
        <end position="193"/>
    </location>
</feature>
<evidence type="ECO:0000256" key="10">
    <source>
        <dbReference type="HAMAP-Rule" id="MF_01464"/>
    </source>
</evidence>
<keyword evidence="13" id="KW-1185">Reference proteome</keyword>
<evidence type="ECO:0000256" key="5">
    <source>
        <dbReference type="ARBA" id="ARBA00022927"/>
    </source>
</evidence>
<reference evidence="13" key="1">
    <citation type="submission" date="2016-01" db="EMBL/GenBank/DDBJ databases">
        <authorList>
            <person name="Husnik F."/>
        </authorList>
    </citation>
    <scope>NUCLEOTIDE SEQUENCE [LARGE SCALE GENOMIC DNA]</scope>
</reference>
<dbReference type="OrthoDB" id="9774769at2"/>
<dbReference type="InterPro" id="IPR055344">
    <property type="entry name" value="SecD_SecF_C_bact"/>
</dbReference>
<comment type="function">
    <text evidence="10">Part of the Sec protein translocase complex. Interacts with the SecYEG preprotein conducting channel. SecDF uses the proton motive force (PMF) to complete protein translocation after the ATP-dependent function of SecA.</text>
</comment>
<keyword evidence="7 10" id="KW-0811">Translocation</keyword>
<keyword evidence="6 10" id="KW-1133">Transmembrane helix</keyword>
<dbReference type="InterPro" id="IPR048634">
    <property type="entry name" value="SecD_SecF_C"/>
</dbReference>
<gene>
    <name evidence="10 12" type="primary">secF</name>
    <name evidence="12" type="ORF">TPER_HE00128</name>
</gene>
<evidence type="ECO:0000313" key="13">
    <source>
        <dbReference type="Proteomes" id="UP000095477"/>
    </source>
</evidence>
<dbReference type="InterPro" id="IPR005665">
    <property type="entry name" value="SecF_bac"/>
</dbReference>
<sequence length="307" mass="34241">MVEQQISVEELNYGRKVYDFMQWDYVAFTLSAILLICSIIIIVMRGFNWGLDFTGGTVIELQLENLVDIDHIRDVLEHAGFSNILVQHFGSSRDLIIRMLPVQHKLDQELGNKVIGLINQFTGQQTILKRVEFIGPSVSSDLAQTGGIALLVAFSCILIYIWFRFEWRLATGALLALAHDVLITLGVLALCHIEIDMTIIASLISVISYSLNDSIVVFDRIRENFRKIHCCSAYDLFNLSLMQTLSRTVMTSATTLIVVLIMLIFGGAILHGFSTTLLIGIFIGTVSSIYVASALALKLGIKREQLL</sequence>
<dbReference type="NCBIfam" id="TIGR00916">
    <property type="entry name" value="2A0604s01"/>
    <property type="match status" value="1"/>
</dbReference>
<dbReference type="Gene3D" id="1.20.1640.10">
    <property type="entry name" value="Multidrug efflux transporter AcrB transmembrane domain"/>
    <property type="match status" value="1"/>
</dbReference>
<evidence type="ECO:0000313" key="12">
    <source>
        <dbReference type="EMBL" id="CUX97072.1"/>
    </source>
</evidence>
<feature type="transmembrane region" description="Helical" evidence="10">
    <location>
        <begin position="199"/>
        <end position="218"/>
    </location>
</feature>
<feature type="transmembrane region" description="Helical" evidence="10">
    <location>
        <begin position="276"/>
        <end position="297"/>
    </location>
</feature>
<evidence type="ECO:0000256" key="8">
    <source>
        <dbReference type="ARBA" id="ARBA00023136"/>
    </source>
</evidence>
<dbReference type="AlphaFoldDB" id="A0A143WTZ5"/>
<dbReference type="GO" id="GO:0043952">
    <property type="term" value="P:protein transport by the Sec complex"/>
    <property type="evidence" value="ECO:0007669"/>
    <property type="project" value="UniProtKB-UniRule"/>
</dbReference>
<dbReference type="HAMAP" id="MF_01464_B">
    <property type="entry name" value="SecF_B"/>
    <property type="match status" value="1"/>
</dbReference>
<feature type="transmembrane region" description="Helical" evidence="10">
    <location>
        <begin position="142"/>
        <end position="163"/>
    </location>
</feature>
<comment type="subunit">
    <text evidence="10">Forms a complex with SecD. Part of the essential Sec protein translocation apparatus which comprises SecA, SecYEG and auxiliary proteins SecDF-YajC and YidC.</text>
</comment>
<dbReference type="STRING" id="1778263.TPER_HE00128"/>
<evidence type="ECO:0000256" key="4">
    <source>
        <dbReference type="ARBA" id="ARBA00022692"/>
    </source>
</evidence>
<dbReference type="GO" id="GO:0015450">
    <property type="term" value="F:protein-transporting ATPase activity"/>
    <property type="evidence" value="ECO:0007669"/>
    <property type="project" value="InterPro"/>
</dbReference>
<evidence type="ECO:0000259" key="11">
    <source>
        <dbReference type="Pfam" id="PF02355"/>
    </source>
</evidence>
<evidence type="ECO:0000256" key="7">
    <source>
        <dbReference type="ARBA" id="ARBA00023010"/>
    </source>
</evidence>
<dbReference type="InterPro" id="IPR022646">
    <property type="entry name" value="SecD/SecF_CS"/>
</dbReference>
<keyword evidence="5 10" id="KW-0653">Protein transport</keyword>
<dbReference type="PANTHER" id="PTHR30081">
    <property type="entry name" value="PROTEIN-EXPORT MEMBRANE PROTEIN SEC"/>
    <property type="match status" value="1"/>
</dbReference>
<dbReference type="SUPFAM" id="SSF82866">
    <property type="entry name" value="Multidrug efflux transporter AcrB transmembrane domain"/>
    <property type="match status" value="1"/>
</dbReference>
<keyword evidence="2 10" id="KW-0813">Transport</keyword>
<feature type="domain" description="Protein export membrane protein SecD/SecF C-terminal" evidence="11">
    <location>
        <begin position="123"/>
        <end position="300"/>
    </location>
</feature>
<feature type="transmembrane region" description="Helical" evidence="10">
    <location>
        <begin position="249"/>
        <end position="270"/>
    </location>
</feature>
<dbReference type="NCBIfam" id="TIGR00966">
    <property type="entry name" value="transloc_SecF"/>
    <property type="match status" value="1"/>
</dbReference>
<evidence type="ECO:0000256" key="9">
    <source>
        <dbReference type="ARBA" id="ARBA00060763"/>
    </source>
</evidence>